<dbReference type="AlphaFoldDB" id="A0A811MXV4"/>
<protein>
    <submittedName>
        <fullName evidence="1">Uncharacterized protein</fullName>
    </submittedName>
</protein>
<evidence type="ECO:0000313" key="1">
    <source>
        <dbReference type="EMBL" id="CAD6211915.1"/>
    </source>
</evidence>
<organism evidence="1 2">
    <name type="scientific">Miscanthus lutarioriparius</name>
    <dbReference type="NCBI Taxonomy" id="422564"/>
    <lineage>
        <taxon>Eukaryota</taxon>
        <taxon>Viridiplantae</taxon>
        <taxon>Streptophyta</taxon>
        <taxon>Embryophyta</taxon>
        <taxon>Tracheophyta</taxon>
        <taxon>Spermatophyta</taxon>
        <taxon>Magnoliopsida</taxon>
        <taxon>Liliopsida</taxon>
        <taxon>Poales</taxon>
        <taxon>Poaceae</taxon>
        <taxon>PACMAD clade</taxon>
        <taxon>Panicoideae</taxon>
        <taxon>Andropogonodae</taxon>
        <taxon>Andropogoneae</taxon>
        <taxon>Saccharinae</taxon>
        <taxon>Miscanthus</taxon>
    </lineage>
</organism>
<name>A0A811MXV4_9POAL</name>
<keyword evidence="2" id="KW-1185">Reference proteome</keyword>
<accession>A0A811MXV4</accession>
<dbReference type="EMBL" id="CAJGYO010000002">
    <property type="protein sequence ID" value="CAD6211915.1"/>
    <property type="molecule type" value="Genomic_DNA"/>
</dbReference>
<evidence type="ECO:0000313" key="2">
    <source>
        <dbReference type="Proteomes" id="UP000604825"/>
    </source>
</evidence>
<proteinExistence type="predicted"/>
<comment type="caution">
    <text evidence="1">The sequence shown here is derived from an EMBL/GenBank/DDBJ whole genome shotgun (WGS) entry which is preliminary data.</text>
</comment>
<gene>
    <name evidence="1" type="ORF">NCGR_LOCUS7761</name>
</gene>
<dbReference type="Proteomes" id="UP000604825">
    <property type="component" value="Unassembled WGS sequence"/>
</dbReference>
<reference evidence="1" key="1">
    <citation type="submission" date="2020-10" db="EMBL/GenBank/DDBJ databases">
        <authorList>
            <person name="Han B."/>
            <person name="Lu T."/>
            <person name="Zhao Q."/>
            <person name="Huang X."/>
            <person name="Zhao Y."/>
        </authorList>
    </citation>
    <scope>NUCLEOTIDE SEQUENCE</scope>
</reference>
<sequence>MCRNYGISEEKYRAFWPEDGWAYKTPPEGSRRGAPSASTIRLFGSRKTIVYDRTSAVLPYGNKNQLTVQSVYHATVALGRTSEDRHKAPVLDEAAKEAIKKLDTHNTHRGKSLQFVLSNCDKLPVLPALELAPVRADSHDREREHSASQTFMDTMAGAFEVMRRTEEDLQRVKDELREE</sequence>